<dbReference type="EMBL" id="PQXN01000008">
    <property type="protein sequence ID" value="TGO64252.1"/>
    <property type="molecule type" value="Genomic_DNA"/>
</dbReference>
<feature type="chain" id="PRO_5021322903" evidence="1">
    <location>
        <begin position="21"/>
        <end position="77"/>
    </location>
</feature>
<comment type="caution">
    <text evidence="2">The sequence shown here is derived from an EMBL/GenBank/DDBJ whole genome shotgun (WGS) entry which is preliminary data.</text>
</comment>
<name>A0A4Z1IXL8_9HELO</name>
<sequence>MGGPMLVSLLLAFMERNLRGKNSDSIPAVFNGTELFVWEKKNPDRREGGTIELVLRCASTPGNPDYAHHKSNSGNAL</sequence>
<dbReference type="AlphaFoldDB" id="A0A4Z1IXL8"/>
<proteinExistence type="predicted"/>
<protein>
    <submittedName>
        <fullName evidence="2">Uncharacterized protein</fullName>
    </submittedName>
</protein>
<reference evidence="2 3" key="1">
    <citation type="submission" date="2017-12" db="EMBL/GenBank/DDBJ databases">
        <title>Comparative genomics of Botrytis spp.</title>
        <authorList>
            <person name="Valero-Jimenez C.A."/>
            <person name="Tapia P."/>
            <person name="Veloso J."/>
            <person name="Silva-Moreno E."/>
            <person name="Staats M."/>
            <person name="Valdes J.H."/>
            <person name="Van Kan J.A.L."/>
        </authorList>
    </citation>
    <scope>NUCLEOTIDE SEQUENCE [LARGE SCALE GENOMIC DNA]</scope>
    <source>
        <strain evidence="2 3">MUCL11595</strain>
    </source>
</reference>
<feature type="signal peptide" evidence="1">
    <location>
        <begin position="1"/>
        <end position="20"/>
    </location>
</feature>
<organism evidence="2 3">
    <name type="scientific">Botryotinia convoluta</name>
    <dbReference type="NCBI Taxonomy" id="54673"/>
    <lineage>
        <taxon>Eukaryota</taxon>
        <taxon>Fungi</taxon>
        <taxon>Dikarya</taxon>
        <taxon>Ascomycota</taxon>
        <taxon>Pezizomycotina</taxon>
        <taxon>Leotiomycetes</taxon>
        <taxon>Helotiales</taxon>
        <taxon>Sclerotiniaceae</taxon>
        <taxon>Botryotinia</taxon>
    </lineage>
</organism>
<evidence type="ECO:0000256" key="1">
    <source>
        <dbReference type="SAM" id="SignalP"/>
    </source>
</evidence>
<evidence type="ECO:0000313" key="2">
    <source>
        <dbReference type="EMBL" id="TGO64252.1"/>
    </source>
</evidence>
<keyword evidence="3" id="KW-1185">Reference proteome</keyword>
<accession>A0A4Z1IXL8</accession>
<evidence type="ECO:0000313" key="3">
    <source>
        <dbReference type="Proteomes" id="UP000297527"/>
    </source>
</evidence>
<gene>
    <name evidence="2" type="ORF">BCON_0008g01000</name>
</gene>
<keyword evidence="1" id="KW-0732">Signal</keyword>
<dbReference type="OrthoDB" id="3559828at2759"/>
<dbReference type="Proteomes" id="UP000297527">
    <property type="component" value="Unassembled WGS sequence"/>
</dbReference>